<dbReference type="EMBL" id="SDPQ02000003">
    <property type="protein sequence ID" value="KAA1395857.1"/>
    <property type="molecule type" value="Genomic_DNA"/>
</dbReference>
<accession>A0A5M4FC71</accession>
<sequence>MLDRELAEPPAMPCISAIVGRVAVSLSTAVVGPAVLFAAVVVLVNVPTAMIVALAWVVGAISWRGATGRAVSGLLVLTLVIMTVKTTITFATGNTFLYFVQPVLVDAVVAAVFLSSLRTDRPFVARLAPDFCPMDAALSARPGICRLFRGLTLMWGLVILVKGGVTLWLLLSLSTVDFILVKSGTILTLTMVTTAVTIAWSVIVCRKEGLLGVPRPDKSGLAPVLSSAIQ</sequence>
<proteinExistence type="predicted"/>
<evidence type="ECO:0000256" key="1">
    <source>
        <dbReference type="SAM" id="Phobius"/>
    </source>
</evidence>
<dbReference type="Proteomes" id="UP000380867">
    <property type="component" value="Unassembled WGS sequence"/>
</dbReference>
<reference evidence="2" key="1">
    <citation type="submission" date="2019-09" db="EMBL/GenBank/DDBJ databases">
        <authorList>
            <person name="Li J."/>
        </authorList>
    </citation>
    <scope>NUCLEOTIDE SEQUENCE [LARGE SCALE GENOMIC DNA]</scope>
    <source>
        <strain evidence="2">JCM 14732</strain>
    </source>
</reference>
<feature type="transmembrane region" description="Helical" evidence="1">
    <location>
        <begin position="70"/>
        <end position="90"/>
    </location>
</feature>
<evidence type="ECO:0000313" key="2">
    <source>
        <dbReference type="EMBL" id="KAA1395857.1"/>
    </source>
</evidence>
<keyword evidence="3" id="KW-1185">Reference proteome</keyword>
<dbReference type="AlphaFoldDB" id="A0A5M4FC71"/>
<evidence type="ECO:0008006" key="4">
    <source>
        <dbReference type="Google" id="ProtNLM"/>
    </source>
</evidence>
<gene>
    <name evidence="2" type="ORF">ESP70_017125</name>
</gene>
<protein>
    <recommendedName>
        <fullName evidence="4">DUF3159 domain-containing protein</fullName>
    </recommendedName>
</protein>
<evidence type="ECO:0000313" key="3">
    <source>
        <dbReference type="Proteomes" id="UP000380867"/>
    </source>
</evidence>
<name>A0A5M4FC71_9ACTN</name>
<feature type="transmembrane region" description="Helical" evidence="1">
    <location>
        <begin position="151"/>
        <end position="171"/>
    </location>
</feature>
<keyword evidence="1" id="KW-0472">Membrane</keyword>
<dbReference type="NCBIfam" id="NF041646">
    <property type="entry name" value="VC0807_fam"/>
    <property type="match status" value="1"/>
</dbReference>
<feature type="transmembrane region" description="Helical" evidence="1">
    <location>
        <begin position="183"/>
        <end position="205"/>
    </location>
</feature>
<feature type="transmembrane region" description="Helical" evidence="1">
    <location>
        <begin position="96"/>
        <end position="117"/>
    </location>
</feature>
<feature type="transmembrane region" description="Helical" evidence="1">
    <location>
        <begin position="34"/>
        <end position="58"/>
    </location>
</feature>
<organism evidence="2 3">
    <name type="scientific">Aeromicrobium ginsengisoli</name>
    <dbReference type="NCBI Taxonomy" id="363867"/>
    <lineage>
        <taxon>Bacteria</taxon>
        <taxon>Bacillati</taxon>
        <taxon>Actinomycetota</taxon>
        <taxon>Actinomycetes</taxon>
        <taxon>Propionibacteriales</taxon>
        <taxon>Nocardioidaceae</taxon>
        <taxon>Aeromicrobium</taxon>
    </lineage>
</organism>
<keyword evidence="1" id="KW-0812">Transmembrane</keyword>
<keyword evidence="1" id="KW-1133">Transmembrane helix</keyword>
<comment type="caution">
    <text evidence="2">The sequence shown here is derived from an EMBL/GenBank/DDBJ whole genome shotgun (WGS) entry which is preliminary data.</text>
</comment>